<evidence type="ECO:0000313" key="4">
    <source>
        <dbReference type="Proteomes" id="UP000070328"/>
    </source>
</evidence>
<feature type="compositionally biased region" description="Polar residues" evidence="1">
    <location>
        <begin position="176"/>
        <end position="187"/>
    </location>
</feature>
<feature type="transmembrane region" description="Helical" evidence="2">
    <location>
        <begin position="454"/>
        <end position="477"/>
    </location>
</feature>
<sequence length="483" mass="54222">MSLRFYQTPGPERPWRPPVMDEDCRRYRRRAKRTDKWIPPQLAFEEVIRNNTESVSGIPPAGACVFQGDDWNPRGKLSLTVICLQPCSLNDFVDYLVYVEQDAEPLQFFLWYCGYVHSWTTLAPEQRTLAPRWDSDRGRKLTAKERRAKNSSKVSNILEMLDEDSSYAQGKAGGNHTRNTSSATNFSHPRATGLRDGEKEEVEEGTVPQAPASSQPFRADIDAITKHYIHADAPRRLNLTKDDRTAVLKATSSTTHPSALLPAFEKAEALLRGKLHPDFIRHSMANANRAATHLLRLLGLVLLTLGLGLDVALILSSFSRYYRLLSTPLLFFGLAILVAALDGVSLSLHIARRRHVRPWEVPDLEAGRGDNGAGMMYKNKKQRVPHRRAATSESVAGAVDPLRKPALSTLGAENYLSFKGEEWVAAYERRWLWRRVFERSRASRNKHLRILQDGVVAGAVLWASLATIGVGVGSVFIPSYRLF</sequence>
<evidence type="ECO:0000256" key="2">
    <source>
        <dbReference type="SAM" id="Phobius"/>
    </source>
</evidence>
<dbReference type="Gene3D" id="1.10.167.10">
    <property type="entry name" value="Regulator of G-protein Signalling 4, domain 2"/>
    <property type="match status" value="1"/>
</dbReference>
<dbReference type="PANTHER" id="PTHR39466:SF1">
    <property type="entry name" value="RGS DOMAIN-CONTAINING PROTEIN"/>
    <property type="match status" value="1"/>
</dbReference>
<keyword evidence="2" id="KW-0472">Membrane</keyword>
<dbReference type="PANTHER" id="PTHR39466">
    <property type="entry name" value="RGS DOMAIN-CONTAINING PROTEIN"/>
    <property type="match status" value="1"/>
</dbReference>
<feature type="transmembrane region" description="Helical" evidence="2">
    <location>
        <begin position="294"/>
        <end position="318"/>
    </location>
</feature>
<name>A0A135TSX6_9PEZI</name>
<dbReference type="AlphaFoldDB" id="A0A135TSX6"/>
<reference evidence="3 4" key="1">
    <citation type="submission" date="2014-02" db="EMBL/GenBank/DDBJ databases">
        <title>The genome sequence of Colletotrichum simmondsii CBS122122.</title>
        <authorList>
            <person name="Baroncelli R."/>
            <person name="Thon M.R."/>
        </authorList>
    </citation>
    <scope>NUCLEOTIDE SEQUENCE [LARGE SCALE GENOMIC DNA]</scope>
    <source>
        <strain evidence="3 4">CBS122122</strain>
    </source>
</reference>
<accession>A0A135TSX6</accession>
<gene>
    <name evidence="3" type="ORF">CSIM01_09645</name>
</gene>
<evidence type="ECO:0000313" key="3">
    <source>
        <dbReference type="EMBL" id="KXH51255.1"/>
    </source>
</evidence>
<feature type="transmembrane region" description="Helical" evidence="2">
    <location>
        <begin position="330"/>
        <end position="351"/>
    </location>
</feature>
<dbReference type="InterPro" id="IPR044926">
    <property type="entry name" value="RGS_subdomain_2"/>
</dbReference>
<keyword evidence="2" id="KW-1133">Transmembrane helix</keyword>
<dbReference type="EMBL" id="JFBX01000069">
    <property type="protein sequence ID" value="KXH51255.1"/>
    <property type="molecule type" value="Genomic_DNA"/>
</dbReference>
<feature type="region of interest" description="Disordered" evidence="1">
    <location>
        <begin position="167"/>
        <end position="214"/>
    </location>
</feature>
<dbReference type="InterPro" id="IPR036305">
    <property type="entry name" value="RGS_sf"/>
</dbReference>
<keyword evidence="4" id="KW-1185">Reference proteome</keyword>
<organism evidence="3 4">
    <name type="scientific">Colletotrichum simmondsii</name>
    <dbReference type="NCBI Taxonomy" id="703756"/>
    <lineage>
        <taxon>Eukaryota</taxon>
        <taxon>Fungi</taxon>
        <taxon>Dikarya</taxon>
        <taxon>Ascomycota</taxon>
        <taxon>Pezizomycotina</taxon>
        <taxon>Sordariomycetes</taxon>
        <taxon>Hypocreomycetidae</taxon>
        <taxon>Glomerellales</taxon>
        <taxon>Glomerellaceae</taxon>
        <taxon>Colletotrichum</taxon>
        <taxon>Colletotrichum acutatum species complex</taxon>
    </lineage>
</organism>
<proteinExistence type="predicted"/>
<comment type="caution">
    <text evidence="3">The sequence shown here is derived from an EMBL/GenBank/DDBJ whole genome shotgun (WGS) entry which is preliminary data.</text>
</comment>
<dbReference type="SUPFAM" id="SSF48097">
    <property type="entry name" value="Regulator of G-protein signaling, RGS"/>
    <property type="match status" value="1"/>
</dbReference>
<dbReference type="Proteomes" id="UP000070328">
    <property type="component" value="Unassembled WGS sequence"/>
</dbReference>
<protein>
    <recommendedName>
        <fullName evidence="5">RGS domain-containing protein</fullName>
    </recommendedName>
</protein>
<keyword evidence="2" id="KW-0812">Transmembrane</keyword>
<evidence type="ECO:0000256" key="1">
    <source>
        <dbReference type="SAM" id="MobiDB-lite"/>
    </source>
</evidence>
<dbReference type="OrthoDB" id="3232309at2759"/>
<evidence type="ECO:0008006" key="5">
    <source>
        <dbReference type="Google" id="ProtNLM"/>
    </source>
</evidence>